<protein>
    <recommendedName>
        <fullName evidence="4">Ammonia monooxygenase</fullName>
    </recommendedName>
</protein>
<keyword evidence="1" id="KW-1133">Transmembrane helix</keyword>
<feature type="transmembrane region" description="Helical" evidence="1">
    <location>
        <begin position="66"/>
        <end position="84"/>
    </location>
</feature>
<dbReference type="PANTHER" id="PTHR38457:SF1">
    <property type="entry name" value="REGULATOR ABRB-RELATED"/>
    <property type="match status" value="1"/>
</dbReference>
<keyword evidence="3" id="KW-1185">Reference proteome</keyword>
<comment type="caution">
    <text evidence="2">The sequence shown here is derived from an EMBL/GenBank/DDBJ whole genome shotgun (WGS) entry which is preliminary data.</text>
</comment>
<accession>A0ABW8MWL4</accession>
<name>A0ABW8MWL4_9BURK</name>
<evidence type="ECO:0008006" key="4">
    <source>
        <dbReference type="Google" id="ProtNLM"/>
    </source>
</evidence>
<reference evidence="2 3" key="1">
    <citation type="submission" date="2024-10" db="EMBL/GenBank/DDBJ databases">
        <authorList>
            <person name="Deangelis K."/>
            <person name="Huntemann M."/>
            <person name="Clum A."/>
            <person name="Wang J."/>
            <person name="Palaniappan K."/>
            <person name="Ritter S."/>
            <person name="Chen I.-M."/>
            <person name="Stamatis D."/>
            <person name="Reddy T."/>
            <person name="O'Malley R."/>
            <person name="Daum C."/>
            <person name="Ng V."/>
            <person name="Ivanova N."/>
            <person name="Kyrpides N."/>
            <person name="Woyke T."/>
        </authorList>
    </citation>
    <scope>NUCLEOTIDE SEQUENCE [LARGE SCALE GENOMIC DNA]</scope>
    <source>
        <strain evidence="2 3">GAS97</strain>
    </source>
</reference>
<sequence length="103" mass="10290">MKCFTGLRGGSRGQRRLPVACGGIGAAAGADPLIAYLATGPGGADSVAIIAASSNVNVRFVMAMQMARFVAVLAIGPVAARFLARRATANANTNANATGPKDS</sequence>
<keyword evidence="1" id="KW-0472">Membrane</keyword>
<dbReference type="RefSeq" id="WP_404611928.1">
    <property type="nucleotide sequence ID" value="NZ_JBIYDN010000029.1"/>
</dbReference>
<evidence type="ECO:0000313" key="2">
    <source>
        <dbReference type="EMBL" id="MFK4446801.1"/>
    </source>
</evidence>
<dbReference type="Pfam" id="PF05145">
    <property type="entry name" value="AbrB"/>
    <property type="match status" value="1"/>
</dbReference>
<gene>
    <name evidence="2" type="ORF">ABH943_006833</name>
</gene>
<evidence type="ECO:0000256" key="1">
    <source>
        <dbReference type="SAM" id="Phobius"/>
    </source>
</evidence>
<dbReference type="EMBL" id="JBIYDN010000029">
    <property type="protein sequence ID" value="MFK4446801.1"/>
    <property type="molecule type" value="Genomic_DNA"/>
</dbReference>
<evidence type="ECO:0000313" key="3">
    <source>
        <dbReference type="Proteomes" id="UP001620514"/>
    </source>
</evidence>
<dbReference type="InterPro" id="IPR007820">
    <property type="entry name" value="AbrB_fam"/>
</dbReference>
<dbReference type="PANTHER" id="PTHR38457">
    <property type="entry name" value="REGULATOR ABRB-RELATED"/>
    <property type="match status" value="1"/>
</dbReference>
<keyword evidence="1" id="KW-0812">Transmembrane</keyword>
<organism evidence="2 3">
    <name type="scientific">Caballeronia udeis</name>
    <dbReference type="NCBI Taxonomy" id="1232866"/>
    <lineage>
        <taxon>Bacteria</taxon>
        <taxon>Pseudomonadati</taxon>
        <taxon>Pseudomonadota</taxon>
        <taxon>Betaproteobacteria</taxon>
        <taxon>Burkholderiales</taxon>
        <taxon>Burkholderiaceae</taxon>
        <taxon>Caballeronia</taxon>
    </lineage>
</organism>
<reference evidence="2 3" key="2">
    <citation type="submission" date="2024-11" db="EMBL/GenBank/DDBJ databases">
        <title>Using genomics to understand microbial adaptation to soil warming.</title>
        <authorList>
            <person name="Deangelis K.M. PhD."/>
        </authorList>
    </citation>
    <scope>NUCLEOTIDE SEQUENCE [LARGE SCALE GENOMIC DNA]</scope>
    <source>
        <strain evidence="2 3">GAS97</strain>
    </source>
</reference>
<proteinExistence type="predicted"/>
<dbReference type="Proteomes" id="UP001620514">
    <property type="component" value="Unassembled WGS sequence"/>
</dbReference>